<dbReference type="PRINTS" id="PR00625">
    <property type="entry name" value="JDOMAIN"/>
</dbReference>
<feature type="region of interest" description="Disordered" evidence="6">
    <location>
        <begin position="387"/>
        <end position="406"/>
    </location>
</feature>
<dbReference type="CDD" id="cd10719">
    <property type="entry name" value="DnaJ_zf"/>
    <property type="match status" value="1"/>
</dbReference>
<evidence type="ECO:0000256" key="2">
    <source>
        <dbReference type="ARBA" id="ARBA00022737"/>
    </source>
</evidence>
<feature type="domain" description="CR-type" evidence="8">
    <location>
        <begin position="122"/>
        <end position="208"/>
    </location>
</feature>
<dbReference type="InterPro" id="IPR018253">
    <property type="entry name" value="DnaJ_domain_CS"/>
</dbReference>
<dbReference type="EMBL" id="CAEY01000474">
    <property type="status" value="NOT_ANNOTATED_CDS"/>
    <property type="molecule type" value="Genomic_DNA"/>
</dbReference>
<dbReference type="GO" id="GO:0030544">
    <property type="term" value="F:Hsp70 protein binding"/>
    <property type="evidence" value="ECO:0007669"/>
    <property type="project" value="InterPro"/>
</dbReference>
<dbReference type="Pfam" id="PF01556">
    <property type="entry name" value="DnaJ_C"/>
    <property type="match status" value="1"/>
</dbReference>
<evidence type="ECO:0000259" key="8">
    <source>
        <dbReference type="PROSITE" id="PS51188"/>
    </source>
</evidence>
<accession>T1JTA4</accession>
<dbReference type="PROSITE" id="PS00636">
    <property type="entry name" value="DNAJ_1"/>
    <property type="match status" value="1"/>
</dbReference>
<dbReference type="InterPro" id="IPR036410">
    <property type="entry name" value="HSP_DnaJ_Cys-rich_dom_sf"/>
</dbReference>
<evidence type="ECO:0000313" key="10">
    <source>
        <dbReference type="Proteomes" id="UP000015104"/>
    </source>
</evidence>
<keyword evidence="4 5" id="KW-0862">Zinc</keyword>
<evidence type="ECO:0000256" key="3">
    <source>
        <dbReference type="ARBA" id="ARBA00022771"/>
    </source>
</evidence>
<reference evidence="10" key="1">
    <citation type="submission" date="2011-08" db="EMBL/GenBank/DDBJ databases">
        <authorList>
            <person name="Rombauts S."/>
        </authorList>
    </citation>
    <scope>NUCLEOTIDE SEQUENCE</scope>
    <source>
        <strain evidence="10">London</strain>
    </source>
</reference>
<proteinExistence type="inferred from homology"/>
<dbReference type="SMART" id="SM00271">
    <property type="entry name" value="DnaJ"/>
    <property type="match status" value="1"/>
</dbReference>
<dbReference type="HAMAP" id="MF_01152">
    <property type="entry name" value="DnaJ"/>
    <property type="match status" value="1"/>
</dbReference>
<dbReference type="EnsemblMetazoa" id="tetur01g13410.1">
    <property type="protein sequence ID" value="tetur01g13410.1"/>
    <property type="gene ID" value="tetur01g13410"/>
</dbReference>
<dbReference type="Gene3D" id="2.10.230.10">
    <property type="entry name" value="Heat shock protein DnaJ, cysteine-rich domain"/>
    <property type="match status" value="1"/>
</dbReference>
<evidence type="ECO:0000256" key="5">
    <source>
        <dbReference type="PROSITE-ProRule" id="PRU00546"/>
    </source>
</evidence>
<evidence type="ECO:0000256" key="1">
    <source>
        <dbReference type="ARBA" id="ARBA00022723"/>
    </source>
</evidence>
<dbReference type="Pfam" id="PF00226">
    <property type="entry name" value="DnaJ"/>
    <property type="match status" value="1"/>
</dbReference>
<evidence type="ECO:0000256" key="4">
    <source>
        <dbReference type="ARBA" id="ARBA00022833"/>
    </source>
</evidence>
<dbReference type="FunFam" id="2.10.230.10:FF:000001">
    <property type="entry name" value="DnaJ subfamily A member 2"/>
    <property type="match status" value="1"/>
</dbReference>
<dbReference type="Gene3D" id="2.60.260.20">
    <property type="entry name" value="Urease metallochaperone UreE, N-terminal domain"/>
    <property type="match status" value="2"/>
</dbReference>
<dbReference type="Gene3D" id="1.10.287.110">
    <property type="entry name" value="DnaJ domain"/>
    <property type="match status" value="1"/>
</dbReference>
<keyword evidence="1 5" id="KW-0479">Metal-binding</keyword>
<dbReference type="AlphaFoldDB" id="T1JTA4"/>
<dbReference type="InterPro" id="IPR012724">
    <property type="entry name" value="DnaJ"/>
</dbReference>
<dbReference type="FunFam" id="2.60.260.20:FF:000003">
    <property type="entry name" value="DnaJ subfamily A member 2"/>
    <property type="match status" value="1"/>
</dbReference>
<dbReference type="eggNOG" id="KOG0712">
    <property type="taxonomic scope" value="Eukaryota"/>
</dbReference>
<organism evidence="9 10">
    <name type="scientific">Tetranychus urticae</name>
    <name type="common">Two-spotted spider mite</name>
    <dbReference type="NCBI Taxonomy" id="32264"/>
    <lineage>
        <taxon>Eukaryota</taxon>
        <taxon>Metazoa</taxon>
        <taxon>Ecdysozoa</taxon>
        <taxon>Arthropoda</taxon>
        <taxon>Chelicerata</taxon>
        <taxon>Arachnida</taxon>
        <taxon>Acari</taxon>
        <taxon>Acariformes</taxon>
        <taxon>Trombidiformes</taxon>
        <taxon>Prostigmata</taxon>
        <taxon>Eleutherengona</taxon>
        <taxon>Raphignathae</taxon>
        <taxon>Tetranychoidea</taxon>
        <taxon>Tetranychidae</taxon>
        <taxon>Tetranychus</taxon>
    </lineage>
</organism>
<dbReference type="InterPro" id="IPR008971">
    <property type="entry name" value="HSP40/DnaJ_pept-bd"/>
</dbReference>
<dbReference type="SUPFAM" id="SSF46565">
    <property type="entry name" value="Chaperone J-domain"/>
    <property type="match status" value="1"/>
</dbReference>
<feature type="domain" description="J" evidence="7">
    <location>
        <begin position="6"/>
        <end position="68"/>
    </location>
</feature>
<sequence length="406" mass="45024">MVKETGYYDILGVKPTATSDELKKAYRKLALKYHPDKNPNEGERFKAISQAYEVLSDPDKRRLYDDYGEKGIKEGGHSGSSPMDLFEMFFGMGGSRQRHAGPRKGKDVVYQLGVSLEQLYNGSTKKLAISKKVACDKCEGRGSSDPKKGYVTCEKCHGSGRQVRVQQMGPNIVQQVQTICGSCNGAGEFLNPKDRCKTCDGARIIKQKKIIEVHIDKGMSDGQKITFSGEGDFEPGLDQSGDLIVVIDEQEHPMFKRSRTSNADLIMAMEITLTEALCGMQKGIKTLDDRTLVISSLPGEVIKHGAIKCIMNEGMPHWKNPYEKGRLIIQFTVKFPDNLDPVIIPQLENLLPPRPIVNLPTDGSAEDVVLMDLDLEKESYMRNDRRSYYEEDDGPGAGPGVQCAAH</sequence>
<dbReference type="InterPro" id="IPR044713">
    <property type="entry name" value="DNJA1/2-like"/>
</dbReference>
<dbReference type="InterPro" id="IPR002939">
    <property type="entry name" value="DnaJ_C"/>
</dbReference>
<dbReference type="GO" id="GO:0008270">
    <property type="term" value="F:zinc ion binding"/>
    <property type="evidence" value="ECO:0007669"/>
    <property type="project" value="UniProtKB-KW"/>
</dbReference>
<feature type="zinc finger region" description="CR-type" evidence="5">
    <location>
        <begin position="122"/>
        <end position="208"/>
    </location>
</feature>
<keyword evidence="2" id="KW-0677">Repeat</keyword>
<dbReference type="STRING" id="32264.T1JTA4"/>
<dbReference type="GO" id="GO:0051082">
    <property type="term" value="F:unfolded protein binding"/>
    <property type="evidence" value="ECO:0007669"/>
    <property type="project" value="InterPro"/>
</dbReference>
<dbReference type="InterPro" id="IPR001305">
    <property type="entry name" value="HSP_DnaJ_Cys-rich_dom"/>
</dbReference>
<dbReference type="InterPro" id="IPR036869">
    <property type="entry name" value="J_dom_sf"/>
</dbReference>
<dbReference type="GO" id="GO:0009408">
    <property type="term" value="P:response to heat"/>
    <property type="evidence" value="ECO:0007669"/>
    <property type="project" value="InterPro"/>
</dbReference>
<dbReference type="SUPFAM" id="SSF49493">
    <property type="entry name" value="HSP40/DnaJ peptide-binding domain"/>
    <property type="match status" value="2"/>
</dbReference>
<dbReference type="Proteomes" id="UP000015104">
    <property type="component" value="Unassembled WGS sequence"/>
</dbReference>
<dbReference type="CDD" id="cd06257">
    <property type="entry name" value="DnaJ"/>
    <property type="match status" value="1"/>
</dbReference>
<dbReference type="GO" id="GO:0006457">
    <property type="term" value="P:protein folding"/>
    <property type="evidence" value="ECO:0007669"/>
    <property type="project" value="InterPro"/>
</dbReference>
<keyword evidence="3 5" id="KW-0863">Zinc-finger</keyword>
<dbReference type="PROSITE" id="PS51188">
    <property type="entry name" value="ZF_CR"/>
    <property type="match status" value="1"/>
</dbReference>
<dbReference type="GO" id="GO:0005524">
    <property type="term" value="F:ATP binding"/>
    <property type="evidence" value="ECO:0007669"/>
    <property type="project" value="InterPro"/>
</dbReference>
<dbReference type="CDD" id="cd10747">
    <property type="entry name" value="DnaJ_C"/>
    <property type="match status" value="1"/>
</dbReference>
<dbReference type="SUPFAM" id="SSF57938">
    <property type="entry name" value="DnaJ/Hsp40 cysteine-rich domain"/>
    <property type="match status" value="1"/>
</dbReference>
<protein>
    <submittedName>
        <fullName evidence="9">Uncharacterized protein</fullName>
    </submittedName>
</protein>
<dbReference type="FunFam" id="1.10.287.110:FF:000014">
    <property type="entry name" value="dnaJ homolog subfamily A member 1"/>
    <property type="match status" value="1"/>
</dbReference>
<dbReference type="InterPro" id="IPR001623">
    <property type="entry name" value="DnaJ_domain"/>
</dbReference>
<evidence type="ECO:0000256" key="6">
    <source>
        <dbReference type="SAM" id="MobiDB-lite"/>
    </source>
</evidence>
<evidence type="ECO:0000313" key="9">
    <source>
        <dbReference type="EnsemblMetazoa" id="tetur01g13410.1"/>
    </source>
</evidence>
<evidence type="ECO:0000259" key="7">
    <source>
        <dbReference type="PROSITE" id="PS50076"/>
    </source>
</evidence>
<reference evidence="9" key="2">
    <citation type="submission" date="2015-06" db="UniProtKB">
        <authorList>
            <consortium name="EnsemblMetazoa"/>
        </authorList>
    </citation>
    <scope>IDENTIFICATION</scope>
</reference>
<dbReference type="HOGENOM" id="CLU_017633_10_0_1"/>
<dbReference type="PROSITE" id="PS50076">
    <property type="entry name" value="DNAJ_2"/>
    <property type="match status" value="1"/>
</dbReference>
<name>T1JTA4_TETUR</name>
<dbReference type="PANTHER" id="PTHR43888">
    <property type="entry name" value="DNAJ-LIKE-2, ISOFORM A-RELATED"/>
    <property type="match status" value="1"/>
</dbReference>
<dbReference type="Pfam" id="PF00684">
    <property type="entry name" value="DnaJ_CXXCXGXG"/>
    <property type="match status" value="1"/>
</dbReference>
<keyword evidence="10" id="KW-1185">Reference proteome</keyword>